<sequence>ELSVLVVGHSLCERAQLKIGERLSTLSDEIVVYYKEHPRARASEKVKRAAWNFITDDNYFPDVDLVISYPSTLALQYQDLNKTVLLHGLDNINQDEINEIITTVIKSKDIYEKR</sequence>
<reference evidence="1" key="1">
    <citation type="journal article" date="2018" name="Genome Biol.">
        <title>SKESA: strategic k-mer extension for scrupulous assemblies.</title>
        <authorList>
            <person name="Souvorov A."/>
            <person name="Agarwala R."/>
            <person name="Lipman D.J."/>
        </authorList>
    </citation>
    <scope>NUCLEOTIDE SEQUENCE</scope>
    <source>
        <strain evidence="1">12-2349</strain>
    </source>
</reference>
<name>A0A727YYX2_SALHO</name>
<reference evidence="1" key="2">
    <citation type="submission" date="2018-07" db="EMBL/GenBank/DDBJ databases">
        <authorList>
            <consortium name="NCBI Pathogen Detection Project"/>
        </authorList>
    </citation>
    <scope>NUCLEOTIDE SEQUENCE</scope>
    <source>
        <strain evidence="1">12-2349</strain>
    </source>
</reference>
<accession>A0A727YYX2</accession>
<evidence type="ECO:0000313" key="1">
    <source>
        <dbReference type="EMBL" id="HAE2228715.1"/>
    </source>
</evidence>
<proteinExistence type="predicted"/>
<dbReference type="EMBL" id="DAARFO010000098">
    <property type="protein sequence ID" value="HAE2228715.1"/>
    <property type="molecule type" value="Genomic_DNA"/>
</dbReference>
<organism evidence="1">
    <name type="scientific">Salmonella enterica subsp. houtenae serovar 48:g,z51:-</name>
    <dbReference type="NCBI Taxonomy" id="1050190"/>
    <lineage>
        <taxon>Bacteria</taxon>
        <taxon>Pseudomonadati</taxon>
        <taxon>Pseudomonadota</taxon>
        <taxon>Gammaproteobacteria</taxon>
        <taxon>Enterobacterales</taxon>
        <taxon>Enterobacteriaceae</taxon>
        <taxon>Salmonella</taxon>
    </lineage>
</organism>
<comment type="caution">
    <text evidence="1">The sequence shown here is derived from an EMBL/GenBank/DDBJ whole genome shotgun (WGS) entry which is preliminary data.</text>
</comment>
<protein>
    <submittedName>
        <fullName evidence="1">Uncharacterized protein</fullName>
    </submittedName>
</protein>
<dbReference type="AlphaFoldDB" id="A0A727YYX2"/>
<feature type="non-terminal residue" evidence="1">
    <location>
        <position position="1"/>
    </location>
</feature>
<gene>
    <name evidence="1" type="ORF">G3246_004361</name>
</gene>